<sequence>MTHVAAQARVPKKALLAFLIVAALLLTLGALTVVRGMVLESRTVQVVNVVDGNTVVVNADGQERTLTMAGVRSAIRNPEGYRVGPEHCMGEEAYVWLRDRLPQGATVRVDTSEEGAPEGREAAVFEIGGDKVNVAMAEEGMAAPTGLGVDGETEEEIAEANRVAQTAGSKDNGVGLYDRDTQCTLGYRLYEATTALEQTPATPKAETLTEIDATSVAYADAVDSVRLVQQTIQGLDASRGTFTDIAYAPAKDKLLATADPAVEKGLGVLRDLNARRNALAVR</sequence>
<accession>A0A4Y8WXA9</accession>
<proteinExistence type="predicted"/>
<dbReference type="RefSeq" id="WP_135030705.1">
    <property type="nucleotide sequence ID" value="NZ_BMLA01000011.1"/>
</dbReference>
<evidence type="ECO:0000313" key="2">
    <source>
        <dbReference type="Proteomes" id="UP000560081"/>
    </source>
</evidence>
<dbReference type="AlphaFoldDB" id="A0A4Y8WXA9"/>
<dbReference type="Gene3D" id="2.40.50.90">
    <property type="match status" value="1"/>
</dbReference>
<dbReference type="Proteomes" id="UP000560081">
    <property type="component" value="Unassembled WGS sequence"/>
</dbReference>
<keyword evidence="1" id="KW-0255">Endonuclease</keyword>
<keyword evidence="1" id="KW-0540">Nuclease</keyword>
<dbReference type="InterPro" id="IPR035437">
    <property type="entry name" value="SNase_OB-fold_sf"/>
</dbReference>
<dbReference type="OrthoDB" id="4966487at2"/>
<comment type="caution">
    <text evidence="1">The sequence shown here is derived from an EMBL/GenBank/DDBJ whole genome shotgun (WGS) entry which is preliminary data.</text>
</comment>
<organism evidence="1 2">
    <name type="scientific">Micrococcus flavus</name>
    <dbReference type="NCBI Taxonomy" id="384602"/>
    <lineage>
        <taxon>Bacteria</taxon>
        <taxon>Bacillati</taxon>
        <taxon>Actinomycetota</taxon>
        <taxon>Actinomycetes</taxon>
        <taxon>Micrococcales</taxon>
        <taxon>Micrococcaceae</taxon>
        <taxon>Micrococcus</taxon>
    </lineage>
</organism>
<keyword evidence="2" id="KW-1185">Reference proteome</keyword>
<name>A0A4Y8WXA9_9MICC</name>
<dbReference type="SUPFAM" id="SSF50199">
    <property type="entry name" value="Staphylococcal nuclease"/>
    <property type="match status" value="1"/>
</dbReference>
<gene>
    <name evidence="1" type="ORF">BJ976_001865</name>
</gene>
<dbReference type="GO" id="GO:0004519">
    <property type="term" value="F:endonuclease activity"/>
    <property type="evidence" value="ECO:0007669"/>
    <property type="project" value="UniProtKB-KW"/>
</dbReference>
<protein>
    <submittedName>
        <fullName evidence="1">Endonuclease YncB(Thermonuclease family)</fullName>
    </submittedName>
</protein>
<reference evidence="1 2" key="1">
    <citation type="submission" date="2020-08" db="EMBL/GenBank/DDBJ databases">
        <title>Sequencing the genomes of 1000 actinobacteria strains.</title>
        <authorList>
            <person name="Klenk H.-P."/>
        </authorList>
    </citation>
    <scope>NUCLEOTIDE SEQUENCE [LARGE SCALE GENOMIC DNA]</scope>
    <source>
        <strain evidence="1 2">DSM 19079</strain>
    </source>
</reference>
<dbReference type="EMBL" id="JACHMC010000001">
    <property type="protein sequence ID" value="MBB4883514.1"/>
    <property type="molecule type" value="Genomic_DNA"/>
</dbReference>
<dbReference type="SMART" id="SM00318">
    <property type="entry name" value="SNc"/>
    <property type="match status" value="1"/>
</dbReference>
<evidence type="ECO:0000313" key="1">
    <source>
        <dbReference type="EMBL" id="MBB4883514.1"/>
    </source>
</evidence>
<keyword evidence="1" id="KW-0378">Hydrolase</keyword>
<dbReference type="InterPro" id="IPR016071">
    <property type="entry name" value="Staphylococal_nuclease_OB-fold"/>
</dbReference>